<gene>
    <name evidence="1" type="ORF">A3E09_02725</name>
</gene>
<protein>
    <submittedName>
        <fullName evidence="1">Uncharacterized protein</fullName>
    </submittedName>
</protein>
<dbReference type="AlphaFoldDB" id="A0A1G2CDB5"/>
<proteinExistence type="predicted"/>
<dbReference type="Proteomes" id="UP000178796">
    <property type="component" value="Unassembled WGS sequence"/>
</dbReference>
<dbReference type="EMBL" id="MHKY01000014">
    <property type="protein sequence ID" value="OGY99216.1"/>
    <property type="molecule type" value="Genomic_DNA"/>
</dbReference>
<evidence type="ECO:0000313" key="2">
    <source>
        <dbReference type="Proteomes" id="UP000178796"/>
    </source>
</evidence>
<comment type="caution">
    <text evidence="1">The sequence shown here is derived from an EMBL/GenBank/DDBJ whole genome shotgun (WGS) entry which is preliminary data.</text>
</comment>
<evidence type="ECO:0000313" key="1">
    <source>
        <dbReference type="EMBL" id="OGY99216.1"/>
    </source>
</evidence>
<reference evidence="1 2" key="1">
    <citation type="journal article" date="2016" name="Nat. Commun.">
        <title>Thousands of microbial genomes shed light on interconnected biogeochemical processes in an aquifer system.</title>
        <authorList>
            <person name="Anantharaman K."/>
            <person name="Brown C.T."/>
            <person name="Hug L.A."/>
            <person name="Sharon I."/>
            <person name="Castelle C.J."/>
            <person name="Probst A.J."/>
            <person name="Thomas B.C."/>
            <person name="Singh A."/>
            <person name="Wilkins M.J."/>
            <person name="Karaoz U."/>
            <person name="Brodie E.L."/>
            <person name="Williams K.H."/>
            <person name="Hubbard S.S."/>
            <person name="Banfield J.F."/>
        </authorList>
    </citation>
    <scope>NUCLEOTIDE SEQUENCE [LARGE SCALE GENOMIC DNA]</scope>
</reference>
<organism evidence="1 2">
    <name type="scientific">Candidatus Liptonbacteria bacterium RIFCSPHIGHO2_12_FULL_60_13</name>
    <dbReference type="NCBI Taxonomy" id="1798648"/>
    <lineage>
        <taxon>Bacteria</taxon>
        <taxon>Candidatus Liptoniibacteriota</taxon>
    </lineage>
</organism>
<sequence length="287" mass="31119">MSKDNLFLSASVLLGALAIGGAILWAAPSPSVRERSAAVERPAQDAETELPVHWGTLGRGLAETGVIDKEQFLALYAADPVLAKEAERMLTEDVTEPLRISSRNAGLLLNLLWALGLGNKNDVLEKGPMMDRAYGGADRFASTAGWTLARGNAMEHYARHAFITLTPEEQALVERTSKNIYRPCCGNSAYFPDCNHGMAMLALLELLASQGATEQELYRAALVANSLWFPDTYATIERYFEKKGVAWDAVDPKEALGYRYSSAAGYQRVLSEVEPVSEDAGGSCGVQ</sequence>
<accession>A0A1G2CDB5</accession>
<name>A0A1G2CDB5_9BACT</name>